<dbReference type="CDD" id="cd07812">
    <property type="entry name" value="SRPBCC"/>
    <property type="match status" value="1"/>
</dbReference>
<gene>
    <name evidence="2" type="ORF">ACFPEN_21875</name>
</gene>
<evidence type="ECO:0000313" key="3">
    <source>
        <dbReference type="Proteomes" id="UP001595990"/>
    </source>
</evidence>
<dbReference type="SUPFAM" id="SSF55961">
    <property type="entry name" value="Bet v1-like"/>
    <property type="match status" value="1"/>
</dbReference>
<proteinExistence type="predicted"/>
<feature type="region of interest" description="Disordered" evidence="1">
    <location>
        <begin position="179"/>
        <end position="199"/>
    </location>
</feature>
<reference evidence="3" key="1">
    <citation type="journal article" date="2019" name="Int. J. Syst. Evol. Microbiol.">
        <title>The Global Catalogue of Microorganisms (GCM) 10K type strain sequencing project: providing services to taxonomists for standard genome sequencing and annotation.</title>
        <authorList>
            <consortium name="The Broad Institute Genomics Platform"/>
            <consortium name="The Broad Institute Genome Sequencing Center for Infectious Disease"/>
            <person name="Wu L."/>
            <person name="Ma J."/>
        </authorList>
    </citation>
    <scope>NUCLEOTIDE SEQUENCE [LARGE SCALE GENOMIC DNA]</scope>
    <source>
        <strain evidence="3">CECT 8064</strain>
    </source>
</reference>
<evidence type="ECO:0000256" key="1">
    <source>
        <dbReference type="SAM" id="MobiDB-lite"/>
    </source>
</evidence>
<feature type="compositionally biased region" description="Gly residues" evidence="1">
    <location>
        <begin position="187"/>
        <end position="199"/>
    </location>
</feature>
<accession>A0ABV9BNH5</accession>
<dbReference type="Gene3D" id="3.30.530.20">
    <property type="match status" value="1"/>
</dbReference>
<sequence length="199" mass="20800">MRYADGPGVHDEVHIGAAPAEVWRLVADIGLPARISTELQRVEWLDGATGPALGAAFEGHNRHPMAGEWRTVSHIVALEPERLFGWAVTDPDNRFGGGPADPAFPLATWQFELLPEDGGTLLRQSVRVGPAPSGLSVAISRMPDREEQILAMRLGELREGIRATLEGVKRLAEEPALDGGADAAAGAGSGSASGSGSGA</sequence>
<evidence type="ECO:0000313" key="2">
    <source>
        <dbReference type="EMBL" id="MFC4515587.1"/>
    </source>
</evidence>
<comment type="caution">
    <text evidence="2">The sequence shown here is derived from an EMBL/GenBank/DDBJ whole genome shotgun (WGS) entry which is preliminary data.</text>
</comment>
<keyword evidence="3" id="KW-1185">Reference proteome</keyword>
<dbReference type="InterPro" id="IPR019587">
    <property type="entry name" value="Polyketide_cyclase/dehydratase"/>
</dbReference>
<dbReference type="Proteomes" id="UP001595990">
    <property type="component" value="Unassembled WGS sequence"/>
</dbReference>
<dbReference type="EMBL" id="JBHSFS010000010">
    <property type="protein sequence ID" value="MFC4515587.1"/>
    <property type="molecule type" value="Genomic_DNA"/>
</dbReference>
<dbReference type="InterPro" id="IPR023393">
    <property type="entry name" value="START-like_dom_sf"/>
</dbReference>
<name>A0ABV9BNH5_9ACTN</name>
<protein>
    <submittedName>
        <fullName evidence="2">SRPBCC family protein</fullName>
    </submittedName>
</protein>
<dbReference type="Pfam" id="PF10604">
    <property type="entry name" value="Polyketide_cyc2"/>
    <property type="match status" value="1"/>
</dbReference>
<dbReference type="RefSeq" id="WP_417923322.1">
    <property type="nucleotide sequence ID" value="NZ_JBHSFS010000010.1"/>
</dbReference>
<organism evidence="2 3">
    <name type="scientific">Streptomyces ehimensis</name>
    <dbReference type="NCBI Taxonomy" id="68195"/>
    <lineage>
        <taxon>Bacteria</taxon>
        <taxon>Bacillati</taxon>
        <taxon>Actinomycetota</taxon>
        <taxon>Actinomycetes</taxon>
        <taxon>Kitasatosporales</taxon>
        <taxon>Streptomycetaceae</taxon>
        <taxon>Streptomyces</taxon>
    </lineage>
</organism>